<keyword evidence="4" id="KW-0131">Cell cycle</keyword>
<evidence type="ECO:0000256" key="1">
    <source>
        <dbReference type="ARBA" id="ARBA00022490"/>
    </source>
</evidence>
<protein>
    <submittedName>
        <fullName evidence="5">Unannotated protein</fullName>
    </submittedName>
</protein>
<dbReference type="InterPro" id="IPR005234">
    <property type="entry name" value="ScpB_csome_segregation"/>
</dbReference>
<evidence type="ECO:0000313" key="5">
    <source>
        <dbReference type="EMBL" id="CAB4784139.1"/>
    </source>
</evidence>
<dbReference type="GO" id="GO:0051301">
    <property type="term" value="P:cell division"/>
    <property type="evidence" value="ECO:0007669"/>
    <property type="project" value="UniProtKB-KW"/>
</dbReference>
<keyword evidence="3" id="KW-0159">Chromosome partition</keyword>
<reference evidence="5" key="1">
    <citation type="submission" date="2020-05" db="EMBL/GenBank/DDBJ databases">
        <authorList>
            <person name="Chiriac C."/>
            <person name="Salcher M."/>
            <person name="Ghai R."/>
            <person name="Kavagutti S V."/>
        </authorList>
    </citation>
    <scope>NUCLEOTIDE SEQUENCE</scope>
</reference>
<name>A0A6J6WK05_9ZZZZ</name>
<evidence type="ECO:0000256" key="3">
    <source>
        <dbReference type="ARBA" id="ARBA00022829"/>
    </source>
</evidence>
<dbReference type="Pfam" id="PF04079">
    <property type="entry name" value="SMC_ScpB"/>
    <property type="match status" value="1"/>
</dbReference>
<evidence type="ECO:0000256" key="2">
    <source>
        <dbReference type="ARBA" id="ARBA00022618"/>
    </source>
</evidence>
<dbReference type="EMBL" id="CAFAAF010000010">
    <property type="protein sequence ID" value="CAB4784139.1"/>
    <property type="molecule type" value="Genomic_DNA"/>
</dbReference>
<dbReference type="NCBIfam" id="TIGR00281">
    <property type="entry name" value="SMC-Scp complex subunit ScpB"/>
    <property type="match status" value="1"/>
</dbReference>
<sequence>MSNSEVETPALEVVEDSQLAHVFDPAALARSIEAILMVVDEPVTELTLASVLQVTVDQVVDALEALVPSYEDRGFTLKAINGGWRFYSHPDCSAVVEKFVLDGQQNRLTQAALETLAVIAYRQPVSRARVSAIRGVNVEAVMKTLITRGLVEEYGVENETGAILYKTTSYFLERLGLNALTDLPPLAPHLPDLDGLDEILDSLTD</sequence>
<evidence type="ECO:0000256" key="4">
    <source>
        <dbReference type="ARBA" id="ARBA00023306"/>
    </source>
</evidence>
<dbReference type="PANTHER" id="PTHR34298">
    <property type="entry name" value="SEGREGATION AND CONDENSATION PROTEIN B"/>
    <property type="match status" value="1"/>
</dbReference>
<dbReference type="PIRSF" id="PIRSF019345">
    <property type="entry name" value="ScpB"/>
    <property type="match status" value="1"/>
</dbReference>
<keyword evidence="1" id="KW-0963">Cytoplasm</keyword>
<gene>
    <name evidence="5" type="ORF">UFOPK2978_00128</name>
</gene>
<dbReference type="PANTHER" id="PTHR34298:SF2">
    <property type="entry name" value="SEGREGATION AND CONDENSATION PROTEIN B"/>
    <property type="match status" value="1"/>
</dbReference>
<dbReference type="Gene3D" id="1.10.10.10">
    <property type="entry name" value="Winged helix-like DNA-binding domain superfamily/Winged helix DNA-binding domain"/>
    <property type="match status" value="2"/>
</dbReference>
<proteinExistence type="predicted"/>
<keyword evidence="2" id="KW-0132">Cell division</keyword>
<dbReference type="SUPFAM" id="SSF46785">
    <property type="entry name" value="Winged helix' DNA-binding domain"/>
    <property type="match status" value="2"/>
</dbReference>
<organism evidence="5">
    <name type="scientific">freshwater metagenome</name>
    <dbReference type="NCBI Taxonomy" id="449393"/>
    <lineage>
        <taxon>unclassified sequences</taxon>
        <taxon>metagenomes</taxon>
        <taxon>ecological metagenomes</taxon>
    </lineage>
</organism>
<dbReference type="AlphaFoldDB" id="A0A6J6WK05"/>
<dbReference type="InterPro" id="IPR036390">
    <property type="entry name" value="WH_DNA-bd_sf"/>
</dbReference>
<dbReference type="GO" id="GO:0051304">
    <property type="term" value="P:chromosome separation"/>
    <property type="evidence" value="ECO:0007669"/>
    <property type="project" value="InterPro"/>
</dbReference>
<accession>A0A6J6WK05</accession>
<dbReference type="InterPro" id="IPR036388">
    <property type="entry name" value="WH-like_DNA-bd_sf"/>
</dbReference>